<dbReference type="SUPFAM" id="SSF52242">
    <property type="entry name" value="Cobalamin (vitamin B12)-binding domain"/>
    <property type="match status" value="1"/>
</dbReference>
<protein>
    <recommendedName>
        <fullName evidence="3">B12-binding domain-containing protein</fullName>
    </recommendedName>
</protein>
<dbReference type="InterPro" id="IPR006158">
    <property type="entry name" value="Cobalamin-bd"/>
</dbReference>
<dbReference type="InterPro" id="IPR003759">
    <property type="entry name" value="Cbl-bd_cap"/>
</dbReference>
<accession>A0A2A6RGD7</accession>
<evidence type="ECO:0000256" key="2">
    <source>
        <dbReference type="ARBA" id="ARBA00023285"/>
    </source>
</evidence>
<keyword evidence="5" id="KW-1185">Reference proteome</keyword>
<keyword evidence="2" id="KW-0170">Cobalt</keyword>
<dbReference type="GO" id="GO:0008705">
    <property type="term" value="F:methionine synthase activity"/>
    <property type="evidence" value="ECO:0007669"/>
    <property type="project" value="TreeGrafter"/>
</dbReference>
<dbReference type="GO" id="GO:0046872">
    <property type="term" value="F:metal ion binding"/>
    <property type="evidence" value="ECO:0007669"/>
    <property type="project" value="UniProtKB-KW"/>
</dbReference>
<dbReference type="PANTHER" id="PTHR45833">
    <property type="entry name" value="METHIONINE SYNTHASE"/>
    <property type="match status" value="1"/>
</dbReference>
<dbReference type="Proteomes" id="UP000220527">
    <property type="component" value="Unassembled WGS sequence"/>
</dbReference>
<dbReference type="GO" id="GO:0050667">
    <property type="term" value="P:homocysteine metabolic process"/>
    <property type="evidence" value="ECO:0007669"/>
    <property type="project" value="TreeGrafter"/>
</dbReference>
<evidence type="ECO:0000313" key="4">
    <source>
        <dbReference type="EMBL" id="PDW02003.1"/>
    </source>
</evidence>
<dbReference type="InterPro" id="IPR036724">
    <property type="entry name" value="Cobalamin-bd_sf"/>
</dbReference>
<dbReference type="SUPFAM" id="SSF47644">
    <property type="entry name" value="Methionine synthase domain"/>
    <property type="match status" value="1"/>
</dbReference>
<proteinExistence type="predicted"/>
<evidence type="ECO:0000256" key="1">
    <source>
        <dbReference type="ARBA" id="ARBA00022723"/>
    </source>
</evidence>
<dbReference type="Pfam" id="PF02310">
    <property type="entry name" value="B12-binding"/>
    <property type="match status" value="1"/>
</dbReference>
<comment type="caution">
    <text evidence="4">The sequence shown here is derived from an EMBL/GenBank/DDBJ whole genome shotgun (WGS) entry which is preliminary data.</text>
</comment>
<evidence type="ECO:0000313" key="5">
    <source>
        <dbReference type="Proteomes" id="UP000220527"/>
    </source>
</evidence>
<dbReference type="EMBL" id="NQWI01000093">
    <property type="protein sequence ID" value="PDW02003.1"/>
    <property type="molecule type" value="Genomic_DNA"/>
</dbReference>
<dbReference type="GO" id="GO:0046653">
    <property type="term" value="P:tetrahydrofolate metabolic process"/>
    <property type="evidence" value="ECO:0007669"/>
    <property type="project" value="TreeGrafter"/>
</dbReference>
<dbReference type="AlphaFoldDB" id="A0A2A6RGD7"/>
<evidence type="ECO:0000259" key="3">
    <source>
        <dbReference type="PROSITE" id="PS51332"/>
    </source>
</evidence>
<dbReference type="InterPro" id="IPR050554">
    <property type="entry name" value="Met_Synthase/Corrinoid"/>
</dbReference>
<gene>
    <name evidence="4" type="ORF">CJ255_16165</name>
</gene>
<dbReference type="GO" id="GO:0031419">
    <property type="term" value="F:cobalamin binding"/>
    <property type="evidence" value="ECO:0007669"/>
    <property type="project" value="InterPro"/>
</dbReference>
<name>A0A2A6RGD7_9CHLR</name>
<sequence length="219" mass="24047">MEAAMQQLATTYEEYLGALRSGDRRVALNTVRMALAEGADIRDLYMDVLQPAMYEVGRLWETNQFTVAQEHLATAITQSVMAQIYAAVICNPPIGRTMVATCIGGELHELGIRMVSDFFEIEGWDVFYLGANMPPDDVISMIDEHRAHLLAISVTLGGHVMQVRELINAVRASHVGRRVKIMVGGQPLNRSPDAWKAIGADFTAGDAREAVKMATEVLA</sequence>
<feature type="domain" description="B12-binding" evidence="3">
    <location>
        <begin position="95"/>
        <end position="219"/>
    </location>
</feature>
<reference evidence="5" key="1">
    <citation type="submission" date="2017-08" db="EMBL/GenBank/DDBJ databases">
        <authorList>
            <person name="Grouzdev D.S."/>
            <person name="Gaisin V.A."/>
            <person name="Rysina M.S."/>
            <person name="Gorlenko V.M."/>
        </authorList>
    </citation>
    <scope>NUCLEOTIDE SEQUENCE [LARGE SCALE GENOMIC DNA]</scope>
    <source>
        <strain evidence="5">Kir15-3F</strain>
    </source>
</reference>
<dbReference type="GO" id="GO:0005829">
    <property type="term" value="C:cytosol"/>
    <property type="evidence" value="ECO:0007669"/>
    <property type="project" value="TreeGrafter"/>
</dbReference>
<dbReference type="OrthoDB" id="5756833at2"/>
<dbReference type="Gene3D" id="3.40.50.280">
    <property type="entry name" value="Cobalamin-binding domain"/>
    <property type="match status" value="1"/>
</dbReference>
<dbReference type="PROSITE" id="PS51332">
    <property type="entry name" value="B12_BINDING"/>
    <property type="match status" value="1"/>
</dbReference>
<keyword evidence="1" id="KW-0479">Metal-binding</keyword>
<dbReference type="Gene3D" id="1.10.1240.10">
    <property type="entry name" value="Methionine synthase domain"/>
    <property type="match status" value="1"/>
</dbReference>
<dbReference type="Pfam" id="PF02607">
    <property type="entry name" value="B12-binding_2"/>
    <property type="match status" value="1"/>
</dbReference>
<dbReference type="InterPro" id="IPR036594">
    <property type="entry name" value="Meth_synthase_dom"/>
</dbReference>
<dbReference type="PANTHER" id="PTHR45833:SF1">
    <property type="entry name" value="METHIONINE SYNTHASE"/>
    <property type="match status" value="1"/>
</dbReference>
<organism evidence="4 5">
    <name type="scientific">Candidatus Viridilinea mediisalina</name>
    <dbReference type="NCBI Taxonomy" id="2024553"/>
    <lineage>
        <taxon>Bacteria</taxon>
        <taxon>Bacillati</taxon>
        <taxon>Chloroflexota</taxon>
        <taxon>Chloroflexia</taxon>
        <taxon>Chloroflexales</taxon>
        <taxon>Chloroflexineae</taxon>
        <taxon>Oscillochloridaceae</taxon>
        <taxon>Candidatus Viridilinea</taxon>
    </lineage>
</organism>